<dbReference type="InterPro" id="IPR050639">
    <property type="entry name" value="SSR_resolvase"/>
</dbReference>
<evidence type="ECO:0000259" key="2">
    <source>
        <dbReference type="PROSITE" id="PS51737"/>
    </source>
</evidence>
<dbReference type="Proteomes" id="UP001266099">
    <property type="component" value="Unassembled WGS sequence"/>
</dbReference>
<dbReference type="Gene3D" id="3.90.1750.20">
    <property type="entry name" value="Putative Large Serine Recombinase, Chain B, Domain 2"/>
    <property type="match status" value="1"/>
</dbReference>
<dbReference type="InterPro" id="IPR006119">
    <property type="entry name" value="Resolv_N"/>
</dbReference>
<name>A0ABU1SZN2_9ACTO</name>
<feature type="domain" description="Resolvase/invertase-type recombinase catalytic" evidence="1">
    <location>
        <begin position="18"/>
        <end position="166"/>
    </location>
</feature>
<proteinExistence type="predicted"/>
<dbReference type="InterPro" id="IPR025827">
    <property type="entry name" value="Zn_ribbon_recom_dom"/>
</dbReference>
<dbReference type="Gene3D" id="3.40.50.1390">
    <property type="entry name" value="Resolvase, N-terminal catalytic domain"/>
    <property type="match status" value="1"/>
</dbReference>
<organism evidence="3 4">
    <name type="scientific">Arcanobacterium hippocoleae</name>
    <dbReference type="NCBI Taxonomy" id="149017"/>
    <lineage>
        <taxon>Bacteria</taxon>
        <taxon>Bacillati</taxon>
        <taxon>Actinomycetota</taxon>
        <taxon>Actinomycetes</taxon>
        <taxon>Actinomycetales</taxon>
        <taxon>Actinomycetaceae</taxon>
        <taxon>Arcanobacterium</taxon>
    </lineage>
</organism>
<accession>A0ABU1SZN2</accession>
<dbReference type="PROSITE" id="PS51736">
    <property type="entry name" value="RECOMBINASES_3"/>
    <property type="match status" value="1"/>
</dbReference>
<dbReference type="Pfam" id="PF00239">
    <property type="entry name" value="Resolvase"/>
    <property type="match status" value="1"/>
</dbReference>
<protein>
    <submittedName>
        <fullName evidence="3">DNA invertase Pin-like site-specific DNA recombinase</fullName>
    </submittedName>
</protein>
<dbReference type="SUPFAM" id="SSF53041">
    <property type="entry name" value="Resolvase-like"/>
    <property type="match status" value="1"/>
</dbReference>
<dbReference type="PANTHER" id="PTHR30461">
    <property type="entry name" value="DNA-INVERTASE FROM LAMBDOID PROPHAGE"/>
    <property type="match status" value="1"/>
</dbReference>
<dbReference type="SMART" id="SM00857">
    <property type="entry name" value="Resolvase"/>
    <property type="match status" value="1"/>
</dbReference>
<dbReference type="EMBL" id="JAVDUJ010000001">
    <property type="protein sequence ID" value="MDR6938518.1"/>
    <property type="molecule type" value="Genomic_DNA"/>
</dbReference>
<sequence>MGEMRVIPARPARPQRLRVAAYARVSTEHERQLSSIAAQVSYYSHLIQSTPGWDYVGVFIDEGITGTSTKHRDGFKRLMDTARAGGIDVILTKSISRLARNTVDLLDAVRELKALGVAVRFEREQIDTLSADGELLLTLLASFVQEESRSMSKNVKWGIRKKYADGSVHSRQPYGYQYLGGDLVIIEAEAKIIRRIFAEFLAGISPEATATRLNAEGVKPRRGAKFRGKTIRKWLENEIYTGRAVLQKYYRPNVAESNCHTNTGELPRYLVDESHPAIIDQTTFDAVQAELVRRRHLGRGATPSGGTTGLTSRIECFVCGRFYHRRTKTGRHRSYKFWWCETATKGKGNPCHAPQIRETRLTRICTHVLGFDAWDDDTALTSLAKIVVNPDRTLTIHTTRTETPVTVKLDERSTR</sequence>
<evidence type="ECO:0000313" key="3">
    <source>
        <dbReference type="EMBL" id="MDR6938518.1"/>
    </source>
</evidence>
<dbReference type="InterPro" id="IPR011109">
    <property type="entry name" value="DNA_bind_recombinase_dom"/>
</dbReference>
<dbReference type="Pfam" id="PF07508">
    <property type="entry name" value="Recombinase"/>
    <property type="match status" value="1"/>
</dbReference>
<feature type="domain" description="Recombinase" evidence="2">
    <location>
        <begin position="173"/>
        <end position="297"/>
    </location>
</feature>
<dbReference type="PANTHER" id="PTHR30461:SF23">
    <property type="entry name" value="DNA RECOMBINASE-RELATED"/>
    <property type="match status" value="1"/>
</dbReference>
<dbReference type="CDD" id="cd00338">
    <property type="entry name" value="Ser_Recombinase"/>
    <property type="match status" value="1"/>
</dbReference>
<reference evidence="3 4" key="1">
    <citation type="submission" date="2023-07" db="EMBL/GenBank/DDBJ databases">
        <title>Sequencing the genomes of 1000 actinobacteria strains.</title>
        <authorList>
            <person name="Klenk H.-P."/>
        </authorList>
    </citation>
    <scope>NUCLEOTIDE SEQUENCE [LARGE SCALE GENOMIC DNA]</scope>
    <source>
        <strain evidence="3 4">DSM 15539</strain>
    </source>
</reference>
<dbReference type="InterPro" id="IPR038109">
    <property type="entry name" value="DNA_bind_recomb_sf"/>
</dbReference>
<evidence type="ECO:0000259" key="1">
    <source>
        <dbReference type="PROSITE" id="PS51736"/>
    </source>
</evidence>
<dbReference type="RefSeq" id="WP_309954420.1">
    <property type="nucleotide sequence ID" value="NZ_JAVDUJ010000001.1"/>
</dbReference>
<comment type="caution">
    <text evidence="3">The sequence shown here is derived from an EMBL/GenBank/DDBJ whole genome shotgun (WGS) entry which is preliminary data.</text>
</comment>
<dbReference type="PROSITE" id="PS51737">
    <property type="entry name" value="RECOMBINASE_DNA_BIND"/>
    <property type="match status" value="1"/>
</dbReference>
<dbReference type="Pfam" id="PF13408">
    <property type="entry name" value="Zn_ribbon_recom"/>
    <property type="match status" value="1"/>
</dbReference>
<gene>
    <name evidence="3" type="ORF">J2S36_000061</name>
</gene>
<keyword evidence="4" id="KW-1185">Reference proteome</keyword>
<dbReference type="InterPro" id="IPR036162">
    <property type="entry name" value="Resolvase-like_N_sf"/>
</dbReference>
<evidence type="ECO:0000313" key="4">
    <source>
        <dbReference type="Proteomes" id="UP001266099"/>
    </source>
</evidence>